<accession>A0ABQ3UZ17</accession>
<dbReference type="Proteomes" id="UP000654345">
    <property type="component" value="Unassembled WGS sequence"/>
</dbReference>
<dbReference type="InterPro" id="IPR052963">
    <property type="entry name" value="Pantetheine_PDE"/>
</dbReference>
<dbReference type="EMBL" id="BNJG01000002">
    <property type="protein sequence ID" value="GHO57923.1"/>
    <property type="molecule type" value="Genomic_DNA"/>
</dbReference>
<evidence type="ECO:0000313" key="2">
    <source>
        <dbReference type="EMBL" id="GHO57923.1"/>
    </source>
</evidence>
<protein>
    <submittedName>
        <fullName evidence="2">Metallophosphoesterase</fullName>
    </submittedName>
</protein>
<proteinExistence type="predicted"/>
<comment type="caution">
    <text evidence="2">The sequence shown here is derived from an EMBL/GenBank/DDBJ whole genome shotgun (WGS) entry which is preliminary data.</text>
</comment>
<dbReference type="SUPFAM" id="SSF56300">
    <property type="entry name" value="Metallo-dependent phosphatases"/>
    <property type="match status" value="1"/>
</dbReference>
<organism evidence="2 3">
    <name type="scientific">Ktedonobacter robiniae</name>
    <dbReference type="NCBI Taxonomy" id="2778365"/>
    <lineage>
        <taxon>Bacteria</taxon>
        <taxon>Bacillati</taxon>
        <taxon>Chloroflexota</taxon>
        <taxon>Ktedonobacteria</taxon>
        <taxon>Ktedonobacterales</taxon>
        <taxon>Ktedonobacteraceae</taxon>
        <taxon>Ktedonobacter</taxon>
    </lineage>
</organism>
<keyword evidence="3" id="KW-1185">Reference proteome</keyword>
<reference evidence="2 3" key="1">
    <citation type="journal article" date="2021" name="Int. J. Syst. Evol. Microbiol.">
        <title>Reticulibacter mediterranei gen. nov., sp. nov., within the new family Reticulibacteraceae fam. nov., and Ktedonospora formicarum gen. nov., sp. nov., Ktedonobacter robiniae sp. nov., Dictyobacter formicarum sp. nov. and Dictyobacter arantiisoli sp. nov., belonging to the class Ktedonobacteria.</title>
        <authorList>
            <person name="Yabe S."/>
            <person name="Zheng Y."/>
            <person name="Wang C.M."/>
            <person name="Sakai Y."/>
            <person name="Abe K."/>
            <person name="Yokota A."/>
            <person name="Donadio S."/>
            <person name="Cavaletti L."/>
            <person name="Monciardini P."/>
        </authorList>
    </citation>
    <scope>NUCLEOTIDE SEQUENCE [LARGE SCALE GENOMIC DNA]</scope>
    <source>
        <strain evidence="2 3">SOSP1-30</strain>
    </source>
</reference>
<dbReference type="Pfam" id="PF00149">
    <property type="entry name" value="Metallophos"/>
    <property type="match status" value="1"/>
</dbReference>
<dbReference type="InterPro" id="IPR004843">
    <property type="entry name" value="Calcineurin-like_PHP"/>
</dbReference>
<feature type="domain" description="Calcineurin-like phosphoesterase" evidence="1">
    <location>
        <begin position="1"/>
        <end position="237"/>
    </location>
</feature>
<dbReference type="CDD" id="cd00838">
    <property type="entry name" value="MPP_superfamily"/>
    <property type="match status" value="1"/>
</dbReference>
<dbReference type="RefSeq" id="WP_201374205.1">
    <property type="nucleotide sequence ID" value="NZ_BNJG01000002.1"/>
</dbReference>
<evidence type="ECO:0000313" key="3">
    <source>
        <dbReference type="Proteomes" id="UP000654345"/>
    </source>
</evidence>
<name>A0ABQ3UZ17_9CHLR</name>
<dbReference type="Gene3D" id="3.60.21.10">
    <property type="match status" value="1"/>
</dbReference>
<gene>
    <name evidence="2" type="ORF">KSB_63980</name>
</gene>
<dbReference type="PANTHER" id="PTHR36492">
    <property type="match status" value="1"/>
</dbReference>
<dbReference type="InterPro" id="IPR029052">
    <property type="entry name" value="Metallo-depent_PP-like"/>
</dbReference>
<dbReference type="PANTHER" id="PTHR36492:SF2">
    <property type="entry name" value="[ACYL-CARRIER-PROTEIN] PHOSPHODIESTERASE PPTH"/>
    <property type="match status" value="1"/>
</dbReference>
<evidence type="ECO:0000259" key="1">
    <source>
        <dbReference type="Pfam" id="PF00149"/>
    </source>
</evidence>
<sequence length="281" mass="32321">MKLYAISDLHIGHATNRQALEELPSYPDDWLILAGDVGETLDHLRYALSLLTRRFAQVIWVPGNHDLWTIPSQKTSSDNLRGDAKYAALVSICRSYGVLTPEDPYVQWPGAGTPYLLAPLFLLYDYSFRPAEIPEDKALEWALEADILCSDEYLLHPDPYPSRAAWCAARCAYTEKRLQVVEPTTPLILINHFPLYEPLVRLKRIPRFSLWCGTRRTHDWHKRFPTAMVIYGHLHIPRTDVVDGVHFEEVSLGYPQQWNREKGIQGYLRQLLPSLTESSPR</sequence>